<dbReference type="RefSeq" id="XP_022296388.1">
    <property type="nucleotide sequence ID" value="XM_022440680.1"/>
</dbReference>
<dbReference type="OrthoDB" id="5912242at2759"/>
<evidence type="ECO:0000259" key="2">
    <source>
        <dbReference type="SMART" id="SM00181"/>
    </source>
</evidence>
<dbReference type="PANTHER" id="PTHR39069">
    <property type="entry name" value="ECDYSONE-INDUCIBLE GENE E1, ISOFORM A"/>
    <property type="match status" value="1"/>
</dbReference>
<keyword evidence="4" id="KW-0034">Amyloid</keyword>
<keyword evidence="3" id="KW-1185">Reference proteome</keyword>
<dbReference type="InterPro" id="IPR006149">
    <property type="entry name" value="EB_dom"/>
</dbReference>
<feature type="domain" description="EGF-like" evidence="2">
    <location>
        <begin position="390"/>
        <end position="422"/>
    </location>
</feature>
<reference evidence="4" key="1">
    <citation type="submission" date="2025-08" db="UniProtKB">
        <authorList>
            <consortium name="RefSeq"/>
        </authorList>
    </citation>
    <scope>IDENTIFICATION</scope>
    <source>
        <tissue evidence="4">Whole sample</tissue>
    </source>
</reference>
<organism evidence="3 4">
    <name type="scientific">Crassostrea virginica</name>
    <name type="common">Eastern oyster</name>
    <dbReference type="NCBI Taxonomy" id="6565"/>
    <lineage>
        <taxon>Eukaryota</taxon>
        <taxon>Metazoa</taxon>
        <taxon>Spiralia</taxon>
        <taxon>Lophotrochozoa</taxon>
        <taxon>Mollusca</taxon>
        <taxon>Bivalvia</taxon>
        <taxon>Autobranchia</taxon>
        <taxon>Pteriomorphia</taxon>
        <taxon>Ostreida</taxon>
        <taxon>Ostreoidea</taxon>
        <taxon>Ostreidae</taxon>
        <taxon>Crassostrea</taxon>
    </lineage>
</organism>
<dbReference type="Proteomes" id="UP000694844">
    <property type="component" value="Chromosome 8"/>
</dbReference>
<gene>
    <name evidence="4" type="primary">LOC111106136</name>
</gene>
<dbReference type="KEGG" id="cvn:111106136"/>
<dbReference type="Pfam" id="PF01683">
    <property type="entry name" value="EB"/>
    <property type="match status" value="4"/>
</dbReference>
<evidence type="ECO:0000313" key="4">
    <source>
        <dbReference type="RefSeq" id="XP_022296388.1"/>
    </source>
</evidence>
<keyword evidence="4" id="KW-0640">Prion</keyword>
<evidence type="ECO:0000313" key="3">
    <source>
        <dbReference type="Proteomes" id="UP000694844"/>
    </source>
</evidence>
<feature type="signal peptide" evidence="1">
    <location>
        <begin position="1"/>
        <end position="19"/>
    </location>
</feature>
<dbReference type="InterPro" id="IPR000742">
    <property type="entry name" value="EGF"/>
</dbReference>
<dbReference type="GeneID" id="111106136"/>
<feature type="chain" id="PRO_5034340271" evidence="1">
    <location>
        <begin position="20"/>
        <end position="500"/>
    </location>
</feature>
<dbReference type="SMART" id="SM00181">
    <property type="entry name" value="EGF"/>
    <property type="match status" value="4"/>
</dbReference>
<feature type="domain" description="EGF-like" evidence="2">
    <location>
        <begin position="114"/>
        <end position="161"/>
    </location>
</feature>
<evidence type="ECO:0000256" key="1">
    <source>
        <dbReference type="SAM" id="SignalP"/>
    </source>
</evidence>
<proteinExistence type="predicted"/>
<feature type="domain" description="EGF-like" evidence="2">
    <location>
        <begin position="436"/>
        <end position="465"/>
    </location>
</feature>
<dbReference type="AlphaFoldDB" id="A0A8B8B041"/>
<sequence length="500" mass="55685">MVYAIKYLFLFGLVNCYSASRPVWSITSKVCLKTALEFPYKCSFTVQTAQDYFKTDRRTCQSKCSITIYRPGLAMYSGTFYSLRRITMYFRDNSTTEGKCARSSNGEESHILVNCSSWKYDEYLIRDGQYCQTHYSSCIPIGYTCFCQCPSGYIMVNGHCLIANVYVGDTCSSNLQCTGTDFSGVCKNHVCHCLLGYLEMNRTCYPAYVLVGNACSLTQQCNGTGHSGVCSYGVCRCQQGYVEINGTCYQGNVRVGNACFSNHQCNGTENSGVCSYGFCQCQPGYLQIDGNCFQGNVPMNQSCTFNHQCSDFPDSACLEGKCKCIDQYINDYVRDCTKRDVLLNQTCKHSDQCSTSPYAACLGGRCKCIDGYKARNDIFCEKGKSSYGGFCSQSDQCTHSTVCKNERCTCKPGFVFINSDCHEIVPLNRSCVHDMQCSRSLYAACSNGKCDCIAGYRAENSNDCVLGDCQEVLDQQQAGCNPVEPEQHEIADCMNFHRDR</sequence>
<name>A0A8B8B041_CRAVI</name>
<dbReference type="PANTHER" id="PTHR39069:SF1">
    <property type="entry name" value="ECDYSONE-INDUCIBLE GENE E1, ISOFORM A"/>
    <property type="match status" value="1"/>
</dbReference>
<feature type="domain" description="EGF-like" evidence="2">
    <location>
        <begin position="335"/>
        <end position="381"/>
    </location>
</feature>
<protein>
    <submittedName>
        <fullName evidence="4">Prion-like-(Q/N-rich) domain-bearing protein 25 isoform X1</fullName>
    </submittedName>
</protein>
<accession>A0A8B8B041</accession>
<keyword evidence="1" id="KW-0732">Signal</keyword>